<name>A0ABP0ST67_9DINO</name>
<keyword evidence="1" id="KW-0472">Membrane</keyword>
<dbReference type="PANTHER" id="PTHR37314">
    <property type="entry name" value="SLR0142 PROTEIN"/>
    <property type="match status" value="1"/>
</dbReference>
<dbReference type="InterPro" id="IPR010699">
    <property type="entry name" value="DUF1275"/>
</dbReference>
<dbReference type="Pfam" id="PF06912">
    <property type="entry name" value="DUF1275"/>
    <property type="match status" value="1"/>
</dbReference>
<feature type="transmembrane region" description="Helical" evidence="1">
    <location>
        <begin position="282"/>
        <end position="300"/>
    </location>
</feature>
<dbReference type="EMBL" id="CAXAMM010044606">
    <property type="protein sequence ID" value="CAK9115322.1"/>
    <property type="molecule type" value="Genomic_DNA"/>
</dbReference>
<keyword evidence="4" id="KW-1185">Reference proteome</keyword>
<proteinExistence type="predicted"/>
<evidence type="ECO:0000313" key="2">
    <source>
        <dbReference type="EMBL" id="CAK9115322.1"/>
    </source>
</evidence>
<feature type="transmembrane region" description="Helical" evidence="1">
    <location>
        <begin position="85"/>
        <end position="105"/>
    </location>
</feature>
<feature type="transmembrane region" description="Helical" evidence="1">
    <location>
        <begin position="249"/>
        <end position="270"/>
    </location>
</feature>
<reference evidence="3 4" key="1">
    <citation type="submission" date="2024-02" db="EMBL/GenBank/DDBJ databases">
        <authorList>
            <person name="Chen Y."/>
            <person name="Shah S."/>
            <person name="Dougan E. K."/>
            <person name="Thang M."/>
            <person name="Chan C."/>
        </authorList>
    </citation>
    <scope>NUCLEOTIDE SEQUENCE [LARGE SCALE GENOMIC DNA]</scope>
</reference>
<evidence type="ECO:0000313" key="4">
    <source>
        <dbReference type="Proteomes" id="UP001642464"/>
    </source>
</evidence>
<evidence type="ECO:0008006" key="5">
    <source>
        <dbReference type="Google" id="ProtNLM"/>
    </source>
</evidence>
<evidence type="ECO:0000256" key="1">
    <source>
        <dbReference type="SAM" id="Phobius"/>
    </source>
</evidence>
<sequence length="310" mass="32738">MALGRRATGRGLLLLTLCACTFVSFQTRAFTQLEVHETDFIGLIAEHALLVSFLLMALCGAVTCAERSESPKADPAEKRPDYNSFLTISNILCFASGFVNALTIIDMGMTVSHMSGNTSHTGRLIMHGGAKFLHLMLAFCVGSFFAGFSKADTEAVYAGRFSPNMLGSALAVVFGCFIHYCKGQNGAANDASSEALLLFAFSQGIQNGVTRRCTSVPICTTHFTGYLTDVGTGVGVWARAKVAGEAPPTLLKVLIFASGIFFFGLGGVAAKETHSSYGMQAALIPAAIMAAVAGGFIPVVNHVKPRKSKK</sequence>
<dbReference type="EMBL" id="CAXAMM010044617">
    <property type="protein sequence ID" value="CAK9115380.1"/>
    <property type="molecule type" value="Genomic_DNA"/>
</dbReference>
<dbReference type="Proteomes" id="UP001642464">
    <property type="component" value="Unassembled WGS sequence"/>
</dbReference>
<accession>A0ABP0ST67</accession>
<evidence type="ECO:0000313" key="3">
    <source>
        <dbReference type="EMBL" id="CAK9115380.1"/>
    </source>
</evidence>
<protein>
    <recommendedName>
        <fullName evidence="5">Transmembrane protein</fullName>
    </recommendedName>
</protein>
<feature type="transmembrane region" description="Helical" evidence="1">
    <location>
        <begin position="125"/>
        <end position="148"/>
    </location>
</feature>
<keyword evidence="1" id="KW-0812">Transmembrane</keyword>
<dbReference type="PANTHER" id="PTHR37314:SF4">
    <property type="entry name" value="UPF0700 TRANSMEMBRANE PROTEIN YOAK"/>
    <property type="match status" value="1"/>
</dbReference>
<gene>
    <name evidence="2" type="ORF">SCF082_LOCUS53377</name>
    <name evidence="3" type="ORF">SCF082_LOCUS53399</name>
</gene>
<keyword evidence="1" id="KW-1133">Transmembrane helix</keyword>
<comment type="caution">
    <text evidence="3">The sequence shown here is derived from an EMBL/GenBank/DDBJ whole genome shotgun (WGS) entry which is preliminary data.</text>
</comment>
<feature type="transmembrane region" description="Helical" evidence="1">
    <location>
        <begin position="41"/>
        <end position="64"/>
    </location>
</feature>
<organism evidence="3 4">
    <name type="scientific">Durusdinium trenchii</name>
    <dbReference type="NCBI Taxonomy" id="1381693"/>
    <lineage>
        <taxon>Eukaryota</taxon>
        <taxon>Sar</taxon>
        <taxon>Alveolata</taxon>
        <taxon>Dinophyceae</taxon>
        <taxon>Suessiales</taxon>
        <taxon>Symbiodiniaceae</taxon>
        <taxon>Durusdinium</taxon>
    </lineage>
</organism>